<protein>
    <submittedName>
        <fullName evidence="2">Uncharacterized protein</fullName>
    </submittedName>
</protein>
<gene>
    <name evidence="2" type="ORF">Fmac_019332</name>
</gene>
<reference evidence="2 3" key="1">
    <citation type="submission" date="2024-08" db="EMBL/GenBank/DDBJ databases">
        <title>Insights into the chromosomal genome structure of Flemingia macrophylla.</title>
        <authorList>
            <person name="Ding Y."/>
            <person name="Zhao Y."/>
            <person name="Bi W."/>
            <person name="Wu M."/>
            <person name="Zhao G."/>
            <person name="Gong Y."/>
            <person name="Li W."/>
            <person name="Zhang P."/>
        </authorList>
    </citation>
    <scope>NUCLEOTIDE SEQUENCE [LARGE SCALE GENOMIC DNA]</scope>
    <source>
        <strain evidence="2">DYQJB</strain>
        <tissue evidence="2">Leaf</tissue>
    </source>
</reference>
<proteinExistence type="predicted"/>
<sequence length="78" mass="8489">MEEGIKPTKHNNLVTSQKGSARIAASAPSKTHSTIVSNGYENVVHQASKNSNVDAADRFKKAEESLRTVMYLSCWGPN</sequence>
<dbReference type="InterPro" id="IPR022251">
    <property type="entry name" value="DUF3774_wound-induced"/>
</dbReference>
<evidence type="ECO:0000256" key="1">
    <source>
        <dbReference type="SAM" id="MobiDB-lite"/>
    </source>
</evidence>
<keyword evidence="3" id="KW-1185">Reference proteome</keyword>
<evidence type="ECO:0000313" key="2">
    <source>
        <dbReference type="EMBL" id="KAL2331751.1"/>
    </source>
</evidence>
<dbReference type="Proteomes" id="UP001603857">
    <property type="component" value="Unassembled WGS sequence"/>
</dbReference>
<organism evidence="2 3">
    <name type="scientific">Flemingia macrophylla</name>
    <dbReference type="NCBI Taxonomy" id="520843"/>
    <lineage>
        <taxon>Eukaryota</taxon>
        <taxon>Viridiplantae</taxon>
        <taxon>Streptophyta</taxon>
        <taxon>Embryophyta</taxon>
        <taxon>Tracheophyta</taxon>
        <taxon>Spermatophyta</taxon>
        <taxon>Magnoliopsida</taxon>
        <taxon>eudicotyledons</taxon>
        <taxon>Gunneridae</taxon>
        <taxon>Pentapetalae</taxon>
        <taxon>rosids</taxon>
        <taxon>fabids</taxon>
        <taxon>Fabales</taxon>
        <taxon>Fabaceae</taxon>
        <taxon>Papilionoideae</taxon>
        <taxon>50 kb inversion clade</taxon>
        <taxon>NPAAA clade</taxon>
        <taxon>indigoferoid/millettioid clade</taxon>
        <taxon>Phaseoleae</taxon>
        <taxon>Flemingia</taxon>
    </lineage>
</organism>
<feature type="compositionally biased region" description="Polar residues" evidence="1">
    <location>
        <begin position="10"/>
        <end position="19"/>
    </location>
</feature>
<name>A0ABD1M7I8_9FABA</name>
<comment type="caution">
    <text evidence="2">The sequence shown here is derived from an EMBL/GenBank/DDBJ whole genome shotgun (WGS) entry which is preliminary data.</text>
</comment>
<dbReference type="AlphaFoldDB" id="A0ABD1M7I8"/>
<feature type="region of interest" description="Disordered" evidence="1">
    <location>
        <begin position="1"/>
        <end position="30"/>
    </location>
</feature>
<dbReference type="Pfam" id="PF12609">
    <property type="entry name" value="DUF3774"/>
    <property type="match status" value="1"/>
</dbReference>
<accession>A0ABD1M7I8</accession>
<evidence type="ECO:0000313" key="3">
    <source>
        <dbReference type="Proteomes" id="UP001603857"/>
    </source>
</evidence>
<dbReference type="EMBL" id="JBGMDY010000006">
    <property type="protein sequence ID" value="KAL2331751.1"/>
    <property type="molecule type" value="Genomic_DNA"/>
</dbReference>